<reference evidence="2" key="1">
    <citation type="submission" date="2024-01" db="EMBL/GenBank/DDBJ databases">
        <authorList>
            <person name="Webb A."/>
        </authorList>
    </citation>
    <scope>NUCLEOTIDE SEQUENCE</scope>
    <source>
        <strain evidence="2">Pm1</strain>
    </source>
</reference>
<sequence>MNMLVVEDDKFQVTREGYIHLSDLEWDIVGRLSVLMSKPATSGTLESLSRDQQHAAINKFLQEELAVEIQKIALLQKQGSNQSMGGRRTCVDPNLEDGHLEVQGNR</sequence>
<dbReference type="EMBL" id="CAKLBY020000378">
    <property type="protein sequence ID" value="CAK7947022.1"/>
    <property type="molecule type" value="Genomic_DNA"/>
</dbReference>
<feature type="region of interest" description="Disordered" evidence="1">
    <location>
        <begin position="81"/>
        <end position="106"/>
    </location>
</feature>
<protein>
    <submittedName>
        <fullName evidence="2">Uncharacterized protein</fullName>
    </submittedName>
</protein>
<dbReference type="AlphaFoldDB" id="A0AAV1VLE0"/>
<evidence type="ECO:0000313" key="2">
    <source>
        <dbReference type="EMBL" id="CAK7947022.1"/>
    </source>
</evidence>
<accession>A0AAV1VLE0</accession>
<comment type="caution">
    <text evidence="2">The sequence shown here is derived from an EMBL/GenBank/DDBJ whole genome shotgun (WGS) entry which is preliminary data.</text>
</comment>
<dbReference type="Proteomes" id="UP001162060">
    <property type="component" value="Unassembled WGS sequence"/>
</dbReference>
<gene>
    <name evidence="2" type="ORF">PM001_LOCUS32172</name>
</gene>
<evidence type="ECO:0000256" key="1">
    <source>
        <dbReference type="SAM" id="MobiDB-lite"/>
    </source>
</evidence>
<name>A0AAV1VLE0_9STRA</name>
<evidence type="ECO:0000313" key="3">
    <source>
        <dbReference type="Proteomes" id="UP001162060"/>
    </source>
</evidence>
<proteinExistence type="predicted"/>
<organism evidence="2 3">
    <name type="scientific">Peronospora matthiolae</name>
    <dbReference type="NCBI Taxonomy" id="2874970"/>
    <lineage>
        <taxon>Eukaryota</taxon>
        <taxon>Sar</taxon>
        <taxon>Stramenopiles</taxon>
        <taxon>Oomycota</taxon>
        <taxon>Peronosporomycetes</taxon>
        <taxon>Peronosporales</taxon>
        <taxon>Peronosporaceae</taxon>
        <taxon>Peronospora</taxon>
    </lineage>
</organism>